<comment type="caution">
    <text evidence="1">The sequence shown here is derived from an EMBL/GenBank/DDBJ whole genome shotgun (WGS) entry which is preliminary data.</text>
</comment>
<organism evidence="1 2">
    <name type="scientific">Haloechinothrix salitolerans</name>
    <dbReference type="NCBI Taxonomy" id="926830"/>
    <lineage>
        <taxon>Bacteria</taxon>
        <taxon>Bacillati</taxon>
        <taxon>Actinomycetota</taxon>
        <taxon>Actinomycetes</taxon>
        <taxon>Pseudonocardiales</taxon>
        <taxon>Pseudonocardiaceae</taxon>
        <taxon>Haloechinothrix</taxon>
    </lineage>
</organism>
<dbReference type="RefSeq" id="WP_345396833.1">
    <property type="nucleotide sequence ID" value="NZ_BAABLA010000026.1"/>
</dbReference>
<sequence length="101" mass="11059">MTFPEIELDGPRDVDSVRVAGVPITAGTRVVLSPQGRTDVQDMFVAGKPATVRAIRQDVDGTYFVAVTIDGDPAADLFHEREQYRHFTTDEVRPLDVGESA</sequence>
<proteinExistence type="predicted"/>
<dbReference type="EMBL" id="JBHSXX010000001">
    <property type="protein sequence ID" value="MFC6868837.1"/>
    <property type="molecule type" value="Genomic_DNA"/>
</dbReference>
<accession>A0ABW2C293</accession>
<dbReference type="Proteomes" id="UP001596337">
    <property type="component" value="Unassembled WGS sequence"/>
</dbReference>
<evidence type="ECO:0000313" key="1">
    <source>
        <dbReference type="EMBL" id="MFC6868837.1"/>
    </source>
</evidence>
<protein>
    <submittedName>
        <fullName evidence="1">Uncharacterized protein</fullName>
    </submittedName>
</protein>
<gene>
    <name evidence="1" type="ORF">ACFQGD_16975</name>
</gene>
<keyword evidence="2" id="KW-1185">Reference proteome</keyword>
<reference evidence="2" key="1">
    <citation type="journal article" date="2019" name="Int. J. Syst. Evol. Microbiol.">
        <title>The Global Catalogue of Microorganisms (GCM) 10K type strain sequencing project: providing services to taxonomists for standard genome sequencing and annotation.</title>
        <authorList>
            <consortium name="The Broad Institute Genomics Platform"/>
            <consortium name="The Broad Institute Genome Sequencing Center for Infectious Disease"/>
            <person name="Wu L."/>
            <person name="Ma J."/>
        </authorList>
    </citation>
    <scope>NUCLEOTIDE SEQUENCE [LARGE SCALE GENOMIC DNA]</scope>
    <source>
        <strain evidence="2">KCTC 32255</strain>
    </source>
</reference>
<name>A0ABW2C293_9PSEU</name>
<evidence type="ECO:0000313" key="2">
    <source>
        <dbReference type="Proteomes" id="UP001596337"/>
    </source>
</evidence>